<sequence length="232" mass="26002">MPSKVLTHCQACWAEFLSEFHFTITYRPGRLAPLPDALSHRDNMYPERGVDFISKNPQNFHQVIKQDGIQESRFFSIKVEIFSDLVGKIQKEVLKDNDYKEILKKLARGESVTDYSLELSQPQRLTLLHGCCGNYNLEPSWGQLATPYLLCQIGPLWCSMAILPFMALDPILPSLASLANSHITNPQAFIFDFGTGGSFSLPGGSGPLAIIFGFGPPPFIRGVRPKWPFWAI</sequence>
<reference evidence="1" key="1">
    <citation type="submission" date="2021-03" db="EMBL/GenBank/DDBJ databases">
        <title>Draft genome sequence of rust myrtle Austropuccinia psidii MF-1, a brazilian biotype.</title>
        <authorList>
            <person name="Quecine M.C."/>
            <person name="Pachon D.M.R."/>
            <person name="Bonatelli M.L."/>
            <person name="Correr F.H."/>
            <person name="Franceschini L.M."/>
            <person name="Leite T.F."/>
            <person name="Margarido G.R.A."/>
            <person name="Almeida C.A."/>
            <person name="Ferrarezi J.A."/>
            <person name="Labate C.A."/>
        </authorList>
    </citation>
    <scope>NUCLEOTIDE SEQUENCE</scope>
    <source>
        <strain evidence="1">MF-1</strain>
    </source>
</reference>
<proteinExistence type="predicted"/>
<gene>
    <name evidence="1" type="ORF">O181_122572</name>
</gene>
<organism evidence="1 2">
    <name type="scientific">Austropuccinia psidii MF-1</name>
    <dbReference type="NCBI Taxonomy" id="1389203"/>
    <lineage>
        <taxon>Eukaryota</taxon>
        <taxon>Fungi</taxon>
        <taxon>Dikarya</taxon>
        <taxon>Basidiomycota</taxon>
        <taxon>Pucciniomycotina</taxon>
        <taxon>Pucciniomycetes</taxon>
        <taxon>Pucciniales</taxon>
        <taxon>Sphaerophragmiaceae</taxon>
        <taxon>Austropuccinia</taxon>
    </lineage>
</organism>
<comment type="caution">
    <text evidence="1">The sequence shown here is derived from an EMBL/GenBank/DDBJ whole genome shotgun (WGS) entry which is preliminary data.</text>
</comment>
<dbReference type="AlphaFoldDB" id="A0A9Q3KNC5"/>
<evidence type="ECO:0000313" key="1">
    <source>
        <dbReference type="EMBL" id="MBW0582857.1"/>
    </source>
</evidence>
<protein>
    <submittedName>
        <fullName evidence="1">Uncharacterized protein</fullName>
    </submittedName>
</protein>
<keyword evidence="2" id="KW-1185">Reference proteome</keyword>
<dbReference type="Proteomes" id="UP000765509">
    <property type="component" value="Unassembled WGS sequence"/>
</dbReference>
<dbReference type="OrthoDB" id="4499277at2759"/>
<name>A0A9Q3KNC5_9BASI</name>
<evidence type="ECO:0000313" key="2">
    <source>
        <dbReference type="Proteomes" id="UP000765509"/>
    </source>
</evidence>
<accession>A0A9Q3KNC5</accession>
<dbReference type="EMBL" id="AVOT02113616">
    <property type="protein sequence ID" value="MBW0582857.1"/>
    <property type="molecule type" value="Genomic_DNA"/>
</dbReference>